<keyword evidence="8" id="KW-1185">Reference proteome</keyword>
<dbReference type="PROSITE" id="PS50103">
    <property type="entry name" value="ZF_C3H1"/>
    <property type="match status" value="1"/>
</dbReference>
<reference evidence="8" key="1">
    <citation type="journal article" date="2020" name="Nat. Commun.">
        <title>Genome sequence of the cluster root forming white lupin.</title>
        <authorList>
            <person name="Hufnagel B."/>
            <person name="Marques A."/>
            <person name="Soriano A."/>
            <person name="Marques L."/>
            <person name="Divol F."/>
            <person name="Doumas P."/>
            <person name="Sallet E."/>
            <person name="Mancinotti D."/>
            <person name="Carrere S."/>
            <person name="Marande W."/>
            <person name="Arribat S."/>
            <person name="Keller J."/>
            <person name="Huneau C."/>
            <person name="Blein T."/>
            <person name="Aime D."/>
            <person name="Laguerre M."/>
            <person name="Taylor J."/>
            <person name="Schubert V."/>
            <person name="Nelson M."/>
            <person name="Geu-Flores F."/>
            <person name="Crespi M."/>
            <person name="Gallardo-Guerrero K."/>
            <person name="Delaux P.-M."/>
            <person name="Salse J."/>
            <person name="Berges H."/>
            <person name="Guyot R."/>
            <person name="Gouzy J."/>
            <person name="Peret B."/>
        </authorList>
    </citation>
    <scope>NUCLEOTIDE SEQUENCE [LARGE SCALE GENOMIC DNA]</scope>
    <source>
        <strain evidence="8">cv. Amiga</strain>
    </source>
</reference>
<comment type="caution">
    <text evidence="7">The sequence shown here is derived from an EMBL/GenBank/DDBJ whole genome shotgun (WGS) entry which is preliminary data.</text>
</comment>
<feature type="domain" description="C3H1-type" evidence="6">
    <location>
        <begin position="4"/>
        <end position="32"/>
    </location>
</feature>
<evidence type="ECO:0000256" key="2">
    <source>
        <dbReference type="ARBA" id="ARBA00022771"/>
    </source>
</evidence>
<dbReference type="InterPro" id="IPR000571">
    <property type="entry name" value="Znf_CCCH"/>
</dbReference>
<evidence type="ECO:0000313" key="8">
    <source>
        <dbReference type="Proteomes" id="UP000447434"/>
    </source>
</evidence>
<accession>A0A6A4Q616</accession>
<dbReference type="InterPro" id="IPR036855">
    <property type="entry name" value="Znf_CCCH_sf"/>
</dbReference>
<keyword evidence="3 4" id="KW-0862">Zinc</keyword>
<dbReference type="SUPFAM" id="SSF90229">
    <property type="entry name" value="CCCH zinc finger"/>
    <property type="match status" value="1"/>
</dbReference>
<sequence length="137" mass="13916">MFDNQGASVCTHYTQRGVCKFGPACKFDHPMGSLRYSPSASSLTDMPVAPYYSVGSSHGTLAPSSSSSELQHELASGSSNEPASSRMSSSTSTLTGSVGLTLSSGGPISQSGTQPSIQSSSSLATANATMSSTVSYT</sequence>
<gene>
    <name evidence="7" type="ORF">Lalb_Chr07g0177611</name>
</gene>
<keyword evidence="2 4" id="KW-0863">Zinc-finger</keyword>
<proteinExistence type="predicted"/>
<keyword evidence="1 4" id="KW-0479">Metal-binding</keyword>
<dbReference type="Gene3D" id="4.10.1000.10">
    <property type="entry name" value="Zinc finger, CCCH-type"/>
    <property type="match status" value="1"/>
</dbReference>
<dbReference type="EMBL" id="WOCE01000007">
    <property type="protein sequence ID" value="KAE9609585.1"/>
    <property type="molecule type" value="Genomic_DNA"/>
</dbReference>
<evidence type="ECO:0000313" key="7">
    <source>
        <dbReference type="EMBL" id="KAE9609585.1"/>
    </source>
</evidence>
<dbReference type="Proteomes" id="UP000447434">
    <property type="component" value="Chromosome 7"/>
</dbReference>
<evidence type="ECO:0000256" key="5">
    <source>
        <dbReference type="SAM" id="MobiDB-lite"/>
    </source>
</evidence>
<dbReference type="GO" id="GO:0008270">
    <property type="term" value="F:zinc ion binding"/>
    <property type="evidence" value="ECO:0007669"/>
    <property type="project" value="UniProtKB-KW"/>
</dbReference>
<protein>
    <submittedName>
        <fullName evidence="7">Putative transcription factor C3H family</fullName>
    </submittedName>
</protein>
<evidence type="ECO:0000256" key="3">
    <source>
        <dbReference type="ARBA" id="ARBA00022833"/>
    </source>
</evidence>
<evidence type="ECO:0000256" key="4">
    <source>
        <dbReference type="PROSITE-ProRule" id="PRU00723"/>
    </source>
</evidence>
<dbReference type="Pfam" id="PF00642">
    <property type="entry name" value="zf-CCCH"/>
    <property type="match status" value="1"/>
</dbReference>
<feature type="region of interest" description="Disordered" evidence="5">
    <location>
        <begin position="54"/>
        <end position="137"/>
    </location>
</feature>
<evidence type="ECO:0000259" key="6">
    <source>
        <dbReference type="PROSITE" id="PS50103"/>
    </source>
</evidence>
<dbReference type="SMART" id="SM00356">
    <property type="entry name" value="ZnF_C3H1"/>
    <property type="match status" value="1"/>
</dbReference>
<organism evidence="7 8">
    <name type="scientific">Lupinus albus</name>
    <name type="common">White lupine</name>
    <name type="synonym">Lupinus termis</name>
    <dbReference type="NCBI Taxonomy" id="3870"/>
    <lineage>
        <taxon>Eukaryota</taxon>
        <taxon>Viridiplantae</taxon>
        <taxon>Streptophyta</taxon>
        <taxon>Embryophyta</taxon>
        <taxon>Tracheophyta</taxon>
        <taxon>Spermatophyta</taxon>
        <taxon>Magnoliopsida</taxon>
        <taxon>eudicotyledons</taxon>
        <taxon>Gunneridae</taxon>
        <taxon>Pentapetalae</taxon>
        <taxon>rosids</taxon>
        <taxon>fabids</taxon>
        <taxon>Fabales</taxon>
        <taxon>Fabaceae</taxon>
        <taxon>Papilionoideae</taxon>
        <taxon>50 kb inversion clade</taxon>
        <taxon>genistoids sensu lato</taxon>
        <taxon>core genistoids</taxon>
        <taxon>Genisteae</taxon>
        <taxon>Lupinus</taxon>
    </lineage>
</organism>
<feature type="zinc finger region" description="C3H1-type" evidence="4">
    <location>
        <begin position="4"/>
        <end position="32"/>
    </location>
</feature>
<name>A0A6A4Q616_LUPAL</name>
<feature type="compositionally biased region" description="Polar residues" evidence="5">
    <location>
        <begin position="54"/>
        <end position="69"/>
    </location>
</feature>
<feature type="compositionally biased region" description="Low complexity" evidence="5">
    <location>
        <begin position="84"/>
        <end position="122"/>
    </location>
</feature>
<evidence type="ECO:0000256" key="1">
    <source>
        <dbReference type="ARBA" id="ARBA00022723"/>
    </source>
</evidence>
<feature type="compositionally biased region" description="Polar residues" evidence="5">
    <location>
        <begin position="123"/>
        <end position="137"/>
    </location>
</feature>
<dbReference type="OrthoDB" id="20729at2759"/>
<dbReference type="AlphaFoldDB" id="A0A6A4Q616"/>